<sequence>MAREYARIRISINSDDDFANLTPEGQWFYTRIVIPEPTLNHCGVFDWRPARMLTRARGLTIDYLTAAAADCERGRFVLFDPDTEEGLARSYIRSEELLRNPKMAVAVMGAYRAVASKTLRAAIVTEIRRANSEHPEYSCWGARDIGLQLAEIMAHKSSDEVRYVDTITNPNTNQISNPITNPNTNQISNPITNRNTNHNGNHIGNAEPVQNTNPITDPHTQSEYQSKSVPIPCSMQPADTSLQHATSPGGEPKSGTSPHQPHPLGDEPPRRCTKHEDTDDPPPCGECADARRANDRWQLAKRKHDADTANAQNLAAINERRTQAQALQDAINNCPLGCAQNDGYTPTGTVCNHNPNQQQINARGLAAVKAALAGQPPDDQPHQEDPESA</sequence>
<feature type="compositionally biased region" description="Polar residues" evidence="1">
    <location>
        <begin position="172"/>
        <end position="228"/>
    </location>
</feature>
<keyword evidence="3" id="KW-1185">Reference proteome</keyword>
<gene>
    <name evidence="2" type="ORF">MPUL_00890</name>
</gene>
<feature type="compositionally biased region" description="Basic and acidic residues" evidence="1">
    <location>
        <begin position="264"/>
        <end position="277"/>
    </location>
</feature>
<name>A0A7I7UDE9_MYCPV</name>
<dbReference type="RefSeq" id="WP_163896539.1">
    <property type="nucleotide sequence ID" value="NZ_AP022599.1"/>
</dbReference>
<evidence type="ECO:0000256" key="1">
    <source>
        <dbReference type="SAM" id="MobiDB-lite"/>
    </source>
</evidence>
<dbReference type="AlphaFoldDB" id="A0A7I7UDE9"/>
<feature type="compositionally biased region" description="Polar residues" evidence="1">
    <location>
        <begin position="237"/>
        <end position="246"/>
    </location>
</feature>
<evidence type="ECO:0000313" key="2">
    <source>
        <dbReference type="EMBL" id="BBY78931.1"/>
    </source>
</evidence>
<feature type="region of interest" description="Disordered" evidence="1">
    <location>
        <begin position="172"/>
        <end position="285"/>
    </location>
</feature>
<protein>
    <submittedName>
        <fullName evidence="2">Uncharacterized protein</fullName>
    </submittedName>
</protein>
<dbReference type="EMBL" id="AP022599">
    <property type="protein sequence ID" value="BBY78931.1"/>
    <property type="molecule type" value="Genomic_DNA"/>
</dbReference>
<dbReference type="Proteomes" id="UP000467252">
    <property type="component" value="Chromosome"/>
</dbReference>
<reference evidence="2 3" key="1">
    <citation type="journal article" date="2019" name="Emerg. Microbes Infect.">
        <title>Comprehensive subspecies identification of 175 nontuberculous mycobacteria species based on 7547 genomic profiles.</title>
        <authorList>
            <person name="Matsumoto Y."/>
            <person name="Kinjo T."/>
            <person name="Motooka D."/>
            <person name="Nabeya D."/>
            <person name="Jung N."/>
            <person name="Uechi K."/>
            <person name="Horii T."/>
            <person name="Iida T."/>
            <person name="Fujita J."/>
            <person name="Nakamura S."/>
        </authorList>
    </citation>
    <scope>NUCLEOTIDE SEQUENCE [LARGE SCALE GENOMIC DNA]</scope>
    <source>
        <strain evidence="2 3">JCM 6370</strain>
    </source>
</reference>
<evidence type="ECO:0000313" key="3">
    <source>
        <dbReference type="Proteomes" id="UP000467252"/>
    </source>
</evidence>
<organism evidence="2 3">
    <name type="scientific">Mycolicibacterium pulveris</name>
    <name type="common">Mycobacterium pulveris</name>
    <dbReference type="NCBI Taxonomy" id="36813"/>
    <lineage>
        <taxon>Bacteria</taxon>
        <taxon>Bacillati</taxon>
        <taxon>Actinomycetota</taxon>
        <taxon>Actinomycetes</taxon>
        <taxon>Mycobacteriales</taxon>
        <taxon>Mycobacteriaceae</taxon>
        <taxon>Mycolicibacterium</taxon>
    </lineage>
</organism>
<accession>A0A7I7UDE9</accession>
<proteinExistence type="predicted"/>